<protein>
    <submittedName>
        <fullName evidence="2">Regulatory helix-turn-helix protein, lysR family</fullName>
    </submittedName>
</protein>
<dbReference type="InterPro" id="IPR036388">
    <property type="entry name" value="WH-like_DNA-bd_sf"/>
</dbReference>
<dbReference type="SUPFAM" id="SSF46785">
    <property type="entry name" value="Winged helix' DNA-binding domain"/>
    <property type="match status" value="1"/>
</dbReference>
<name>A0A1C3UQK0_9BRAD</name>
<dbReference type="InterPro" id="IPR036390">
    <property type="entry name" value="WH_DNA-bd_sf"/>
</dbReference>
<dbReference type="EMBL" id="FMAI01000002">
    <property type="protein sequence ID" value="SCB17738.1"/>
    <property type="molecule type" value="Genomic_DNA"/>
</dbReference>
<dbReference type="RefSeq" id="WP_091954552.1">
    <property type="nucleotide sequence ID" value="NZ_FMAI01000002.1"/>
</dbReference>
<dbReference type="AlphaFoldDB" id="A0A1C3UQK0"/>
<feature type="domain" description="HTH lysR-type" evidence="1">
    <location>
        <begin position="1"/>
        <end position="39"/>
    </location>
</feature>
<evidence type="ECO:0000313" key="3">
    <source>
        <dbReference type="Proteomes" id="UP000199184"/>
    </source>
</evidence>
<dbReference type="InterPro" id="IPR000847">
    <property type="entry name" value="LysR_HTH_N"/>
</dbReference>
<dbReference type="Gene3D" id="1.10.10.10">
    <property type="entry name" value="Winged helix-like DNA-binding domain superfamily/Winged helix DNA-binding domain"/>
    <property type="match status" value="1"/>
</dbReference>
<keyword evidence="3" id="KW-1185">Reference proteome</keyword>
<reference evidence="3" key="1">
    <citation type="submission" date="2016-08" db="EMBL/GenBank/DDBJ databases">
        <authorList>
            <person name="Varghese N."/>
            <person name="Submissions Spin"/>
        </authorList>
    </citation>
    <scope>NUCLEOTIDE SEQUENCE [LARGE SCALE GENOMIC DNA]</scope>
    <source>
        <strain evidence="3">ERR11</strain>
    </source>
</reference>
<proteinExistence type="predicted"/>
<evidence type="ECO:0000313" key="2">
    <source>
        <dbReference type="EMBL" id="SCB17738.1"/>
    </source>
</evidence>
<sequence length="63" mass="6514">MSSAGRSAPVASASGLIAALEEEVDATLFSRTTRAVTLTEAGAKHLMRIEAILAELDEAAVRS</sequence>
<organism evidence="2 3">
    <name type="scientific">Bradyrhizobium shewense</name>
    <dbReference type="NCBI Taxonomy" id="1761772"/>
    <lineage>
        <taxon>Bacteria</taxon>
        <taxon>Pseudomonadati</taxon>
        <taxon>Pseudomonadota</taxon>
        <taxon>Alphaproteobacteria</taxon>
        <taxon>Hyphomicrobiales</taxon>
        <taxon>Nitrobacteraceae</taxon>
        <taxon>Bradyrhizobium</taxon>
    </lineage>
</organism>
<dbReference type="GO" id="GO:0003700">
    <property type="term" value="F:DNA-binding transcription factor activity"/>
    <property type="evidence" value="ECO:0007669"/>
    <property type="project" value="InterPro"/>
</dbReference>
<dbReference type="Pfam" id="PF00126">
    <property type="entry name" value="HTH_1"/>
    <property type="match status" value="1"/>
</dbReference>
<dbReference type="PROSITE" id="PS50931">
    <property type="entry name" value="HTH_LYSR"/>
    <property type="match status" value="1"/>
</dbReference>
<dbReference type="Proteomes" id="UP000199184">
    <property type="component" value="Unassembled WGS sequence"/>
</dbReference>
<gene>
    <name evidence="2" type="ORF">GA0061098_1002299</name>
</gene>
<accession>A0A1C3UQK0</accession>
<evidence type="ECO:0000259" key="1">
    <source>
        <dbReference type="PROSITE" id="PS50931"/>
    </source>
</evidence>